<keyword evidence="1" id="KW-0472">Membrane</keyword>
<organism evidence="2">
    <name type="scientific">Knufia peltigerae</name>
    <dbReference type="NCBI Taxonomy" id="1002370"/>
    <lineage>
        <taxon>Eukaryota</taxon>
        <taxon>Fungi</taxon>
        <taxon>Dikarya</taxon>
        <taxon>Ascomycota</taxon>
        <taxon>Pezizomycotina</taxon>
        <taxon>Eurotiomycetes</taxon>
        <taxon>Chaetothyriomycetidae</taxon>
        <taxon>Chaetothyriales</taxon>
        <taxon>Trichomeriaceae</taxon>
        <taxon>Knufia</taxon>
    </lineage>
</organism>
<name>A0AA38XVN4_9EURO</name>
<gene>
    <name evidence="2" type="ORF">H2204_010749</name>
</gene>
<dbReference type="EMBL" id="JAPDRN010000092">
    <property type="protein sequence ID" value="KAJ9624707.1"/>
    <property type="molecule type" value="Genomic_DNA"/>
</dbReference>
<dbReference type="AlphaFoldDB" id="A0AA38XVN4"/>
<feature type="transmembrane region" description="Helical" evidence="1">
    <location>
        <begin position="22"/>
        <end position="40"/>
    </location>
</feature>
<keyword evidence="1" id="KW-0812">Transmembrane</keyword>
<accession>A0AA38XVN4</accession>
<comment type="caution">
    <text evidence="2">The sequence shown here is derived from an EMBL/GenBank/DDBJ whole genome shotgun (WGS) entry which is preliminary data.</text>
</comment>
<evidence type="ECO:0000313" key="2">
    <source>
        <dbReference type="EMBL" id="KAJ9624707.1"/>
    </source>
</evidence>
<protein>
    <recommendedName>
        <fullName evidence="3">Transmembrane protein</fullName>
    </recommendedName>
</protein>
<sequence>MDALPMAAVALPWSDSPKVPRLAAWLVVLLVHGVLALWLLGSGRIELRSDDGPRISLRWLPPEESDPIPQHHALPVASMTRPAAPIAPHAAPVVRTNRLESAVEEVQPAAPLNLGLPADSIDGGDGISAAGVTPRLIGRREVHPAFAPRRNYFRIRRQMTPEQIVHGVAQLLGLWPPGYIVDPCELGKQDMDYFQNAVDEADRDQLRAAVLQVSARCR</sequence>
<keyword evidence="1" id="KW-1133">Transmembrane helix</keyword>
<proteinExistence type="predicted"/>
<reference evidence="2" key="1">
    <citation type="submission" date="2022-10" db="EMBL/GenBank/DDBJ databases">
        <title>Culturing micro-colonial fungi from biological soil crusts in the Mojave desert and describing Neophaeococcomyces mojavensis, and introducing the new genera and species Taxawa tesnikishii.</title>
        <authorList>
            <person name="Kurbessoian T."/>
            <person name="Stajich J.E."/>
        </authorList>
    </citation>
    <scope>NUCLEOTIDE SEQUENCE</scope>
    <source>
        <strain evidence="2">TK_35</strain>
    </source>
</reference>
<evidence type="ECO:0008006" key="3">
    <source>
        <dbReference type="Google" id="ProtNLM"/>
    </source>
</evidence>
<evidence type="ECO:0000256" key="1">
    <source>
        <dbReference type="SAM" id="Phobius"/>
    </source>
</evidence>